<feature type="coiled-coil region" evidence="1">
    <location>
        <begin position="170"/>
        <end position="201"/>
    </location>
</feature>
<dbReference type="RefSeq" id="WP_158872382.1">
    <property type="nucleotide sequence ID" value="NZ_CP046401.1"/>
</dbReference>
<dbReference type="PANTHER" id="PTHR33371:SF4">
    <property type="entry name" value="INTERMEMBRANE PHOSPHOLIPID TRANSPORT SYSTEM BINDING PROTEIN MLAD"/>
    <property type="match status" value="1"/>
</dbReference>
<proteinExistence type="predicted"/>
<evidence type="ECO:0000313" key="5">
    <source>
        <dbReference type="Proteomes" id="UP000428260"/>
    </source>
</evidence>
<dbReference type="InterPro" id="IPR052336">
    <property type="entry name" value="MlaD_Phospholipid_Transporter"/>
</dbReference>
<feature type="domain" description="Mce/MlaD" evidence="3">
    <location>
        <begin position="39"/>
        <end position="113"/>
    </location>
</feature>
<organism evidence="4 5">
    <name type="scientific">Maribellus comscasis</name>
    <dbReference type="NCBI Taxonomy" id="2681766"/>
    <lineage>
        <taxon>Bacteria</taxon>
        <taxon>Pseudomonadati</taxon>
        <taxon>Bacteroidota</taxon>
        <taxon>Bacteroidia</taxon>
        <taxon>Marinilabiliales</taxon>
        <taxon>Prolixibacteraceae</taxon>
        <taxon>Maribellus</taxon>
    </lineage>
</organism>
<dbReference type="Pfam" id="PF02470">
    <property type="entry name" value="MlaD"/>
    <property type="match status" value="1"/>
</dbReference>
<dbReference type="EMBL" id="CP046401">
    <property type="protein sequence ID" value="QGY48001.1"/>
    <property type="molecule type" value="Genomic_DNA"/>
</dbReference>
<protein>
    <submittedName>
        <fullName evidence="4">MCE family protein</fullName>
    </submittedName>
</protein>
<evidence type="ECO:0000259" key="3">
    <source>
        <dbReference type="Pfam" id="PF02470"/>
    </source>
</evidence>
<dbReference type="AlphaFoldDB" id="A0A6I6JZH4"/>
<keyword evidence="2" id="KW-0472">Membrane</keyword>
<keyword evidence="5" id="KW-1185">Reference proteome</keyword>
<sequence length="420" mass="46382">MKIKISKYARLGILIVTSITILIWGLSYLKGNDIFKQNKYYHVIYERIDGLDVSNKVTLNGYQVGQVKEISFTPDNSGKLIVTLMIDADFRIPVNSVAQIISADIMGTRSVKLVLSKETEIYSSNDTIPGAVEADLKEQVSMQVLPIKNKAEELLGTLDSAITVLTVIFNEDARQNLSESFENINQTIENLEKTTADLNEIVSTEKGSIQRIIVNVDEVTTAFKENTGELEKTIQNLSAFSDTLAQVSVSPVLTNLQNASNQLLATIEKLNSDDNSAGLLLNDDELYYSINTLSEDLSSLISDIQANPKRYLHFSALDLGKEVYITAAGDAASKNIIFKVHLISTENQIPLNSKIFDGLETEVEEYSTSGAYSYLTGATNSYNEIIGLQKKVKKNFPDATVVAFKNGRLIKLKKALKSLQ</sequence>
<accession>A0A6I6JZH4</accession>
<evidence type="ECO:0000313" key="4">
    <source>
        <dbReference type="EMBL" id="QGY48001.1"/>
    </source>
</evidence>
<dbReference type="PANTHER" id="PTHR33371">
    <property type="entry name" value="INTERMEMBRANE PHOSPHOLIPID TRANSPORT SYSTEM BINDING PROTEIN MLAD-RELATED"/>
    <property type="match status" value="1"/>
</dbReference>
<feature type="transmembrane region" description="Helical" evidence="2">
    <location>
        <begin position="12"/>
        <end position="29"/>
    </location>
</feature>
<evidence type="ECO:0000256" key="2">
    <source>
        <dbReference type="SAM" id="Phobius"/>
    </source>
</evidence>
<evidence type="ECO:0000256" key="1">
    <source>
        <dbReference type="SAM" id="Coils"/>
    </source>
</evidence>
<dbReference type="InterPro" id="IPR003399">
    <property type="entry name" value="Mce/MlaD"/>
</dbReference>
<dbReference type="Proteomes" id="UP000428260">
    <property type="component" value="Chromosome"/>
</dbReference>
<name>A0A6I6JZH4_9BACT</name>
<dbReference type="KEGG" id="mcos:GM418_31395"/>
<reference evidence="4 5" key="1">
    <citation type="submission" date="2019-11" db="EMBL/GenBank/DDBJ databases">
        <authorList>
            <person name="Zheng R.K."/>
            <person name="Sun C.M."/>
        </authorList>
    </citation>
    <scope>NUCLEOTIDE SEQUENCE [LARGE SCALE GENOMIC DNA]</scope>
    <source>
        <strain evidence="4 5">WC007</strain>
    </source>
</reference>
<keyword evidence="2" id="KW-0812">Transmembrane</keyword>
<keyword evidence="1" id="KW-0175">Coiled coil</keyword>
<gene>
    <name evidence="4" type="ORF">GM418_31395</name>
</gene>
<keyword evidence="2" id="KW-1133">Transmembrane helix</keyword>